<gene>
    <name evidence="1" type="ORF">MTR67_023222</name>
</gene>
<accession>A0AAF0QWC9</accession>
<dbReference type="AlphaFoldDB" id="A0AAF0QWC9"/>
<keyword evidence="2" id="KW-1185">Reference proteome</keyword>
<dbReference type="Proteomes" id="UP001234989">
    <property type="component" value="Chromosome 5"/>
</dbReference>
<organism evidence="1 2">
    <name type="scientific">Solanum verrucosum</name>
    <dbReference type="NCBI Taxonomy" id="315347"/>
    <lineage>
        <taxon>Eukaryota</taxon>
        <taxon>Viridiplantae</taxon>
        <taxon>Streptophyta</taxon>
        <taxon>Embryophyta</taxon>
        <taxon>Tracheophyta</taxon>
        <taxon>Spermatophyta</taxon>
        <taxon>Magnoliopsida</taxon>
        <taxon>eudicotyledons</taxon>
        <taxon>Gunneridae</taxon>
        <taxon>Pentapetalae</taxon>
        <taxon>asterids</taxon>
        <taxon>lamiids</taxon>
        <taxon>Solanales</taxon>
        <taxon>Solanaceae</taxon>
        <taxon>Solanoideae</taxon>
        <taxon>Solaneae</taxon>
        <taxon>Solanum</taxon>
    </lineage>
</organism>
<reference evidence="1" key="1">
    <citation type="submission" date="2023-08" db="EMBL/GenBank/DDBJ databases">
        <title>A de novo genome assembly of Solanum verrucosum Schlechtendal, a Mexican diploid species geographically isolated from the other diploid A-genome species in potato relatives.</title>
        <authorList>
            <person name="Hosaka K."/>
        </authorList>
    </citation>
    <scope>NUCLEOTIDE SEQUENCE</scope>
    <source>
        <tissue evidence="1">Young leaves</tissue>
    </source>
</reference>
<name>A0AAF0QWC9_SOLVR</name>
<dbReference type="EMBL" id="CP133616">
    <property type="protein sequence ID" value="WMV29837.1"/>
    <property type="molecule type" value="Genomic_DNA"/>
</dbReference>
<protein>
    <submittedName>
        <fullName evidence="1">Uncharacterized protein</fullName>
    </submittedName>
</protein>
<sequence>MPWHSTSSSFVTLTDLSLHHGTTWRSADCSFFSLTWFLPLELGTLEL</sequence>
<proteinExistence type="predicted"/>
<evidence type="ECO:0000313" key="2">
    <source>
        <dbReference type="Proteomes" id="UP001234989"/>
    </source>
</evidence>
<evidence type="ECO:0000313" key="1">
    <source>
        <dbReference type="EMBL" id="WMV29837.1"/>
    </source>
</evidence>